<dbReference type="Gene3D" id="1.25.40.20">
    <property type="entry name" value="Ankyrin repeat-containing domain"/>
    <property type="match status" value="2"/>
</dbReference>
<name>A0A8J5D515_CHIOP</name>
<keyword evidence="10" id="KW-0040">ANK repeat</keyword>
<feature type="domain" description="RING-type" evidence="13">
    <location>
        <begin position="331"/>
        <end position="382"/>
    </location>
</feature>
<feature type="region of interest" description="Disordered" evidence="12">
    <location>
        <begin position="1314"/>
        <end position="1334"/>
    </location>
</feature>
<organism evidence="15 16">
    <name type="scientific">Chionoecetes opilio</name>
    <name type="common">Atlantic snow crab</name>
    <name type="synonym">Cancer opilio</name>
    <dbReference type="NCBI Taxonomy" id="41210"/>
    <lineage>
        <taxon>Eukaryota</taxon>
        <taxon>Metazoa</taxon>
        <taxon>Ecdysozoa</taxon>
        <taxon>Arthropoda</taxon>
        <taxon>Crustacea</taxon>
        <taxon>Multicrustacea</taxon>
        <taxon>Malacostraca</taxon>
        <taxon>Eumalacostraca</taxon>
        <taxon>Eucarida</taxon>
        <taxon>Decapoda</taxon>
        <taxon>Pleocyemata</taxon>
        <taxon>Brachyura</taxon>
        <taxon>Eubrachyura</taxon>
        <taxon>Majoidea</taxon>
        <taxon>Majidae</taxon>
        <taxon>Chionoecetes</taxon>
    </lineage>
</organism>
<keyword evidence="4" id="KW-0808">Transferase</keyword>
<feature type="region of interest" description="Disordered" evidence="12">
    <location>
        <begin position="1238"/>
        <end position="1267"/>
    </location>
</feature>
<comment type="caution">
    <text evidence="15">The sequence shown here is derived from an EMBL/GenBank/DDBJ whole genome shotgun (WGS) entry which is preliminary data.</text>
</comment>
<feature type="compositionally biased region" description="Basic residues" evidence="12">
    <location>
        <begin position="1525"/>
        <end position="1540"/>
    </location>
</feature>
<accession>A0A8J5D515</accession>
<dbReference type="SUPFAM" id="SSF57850">
    <property type="entry name" value="RING/U-box"/>
    <property type="match status" value="3"/>
</dbReference>
<dbReference type="GO" id="GO:0016567">
    <property type="term" value="P:protein ubiquitination"/>
    <property type="evidence" value="ECO:0007669"/>
    <property type="project" value="InterPro"/>
</dbReference>
<evidence type="ECO:0000313" key="16">
    <source>
        <dbReference type="Proteomes" id="UP000770661"/>
    </source>
</evidence>
<dbReference type="FunFam" id="1.25.40.20:FF:000040">
    <property type="entry name" value="RBR-type E3 ubiquitin transferase"/>
    <property type="match status" value="1"/>
</dbReference>
<evidence type="ECO:0000256" key="10">
    <source>
        <dbReference type="PROSITE-ProRule" id="PRU00023"/>
    </source>
</evidence>
<evidence type="ECO:0000256" key="3">
    <source>
        <dbReference type="ARBA" id="ARBA00012251"/>
    </source>
</evidence>
<dbReference type="InterPro" id="IPR036770">
    <property type="entry name" value="Ankyrin_rpt-contain_sf"/>
</dbReference>
<evidence type="ECO:0000256" key="6">
    <source>
        <dbReference type="ARBA" id="ARBA00022737"/>
    </source>
</evidence>
<dbReference type="PANTHER" id="PTHR11685">
    <property type="entry name" value="RBR FAMILY RING FINGER AND IBR DOMAIN-CONTAINING"/>
    <property type="match status" value="1"/>
</dbReference>
<evidence type="ECO:0000256" key="4">
    <source>
        <dbReference type="ARBA" id="ARBA00022679"/>
    </source>
</evidence>
<evidence type="ECO:0000256" key="7">
    <source>
        <dbReference type="ARBA" id="ARBA00022771"/>
    </source>
</evidence>
<feature type="compositionally biased region" description="Basic and acidic residues" evidence="12">
    <location>
        <begin position="1541"/>
        <end position="1567"/>
    </location>
</feature>
<dbReference type="InterPro" id="IPR031127">
    <property type="entry name" value="E3_UB_ligase_RBR"/>
</dbReference>
<dbReference type="EMBL" id="JACEEZ010001461">
    <property type="protein sequence ID" value="KAG0729195.1"/>
    <property type="molecule type" value="Genomic_DNA"/>
</dbReference>
<evidence type="ECO:0000313" key="15">
    <source>
        <dbReference type="EMBL" id="KAG0729195.1"/>
    </source>
</evidence>
<dbReference type="Pfam" id="PF01485">
    <property type="entry name" value="IBR"/>
    <property type="match status" value="1"/>
</dbReference>
<reference evidence="15" key="1">
    <citation type="submission" date="2020-07" db="EMBL/GenBank/DDBJ databases">
        <title>The High-quality genome of the commercially important snow crab, Chionoecetes opilio.</title>
        <authorList>
            <person name="Jeong J.-H."/>
            <person name="Ryu S."/>
        </authorList>
    </citation>
    <scope>NUCLEOTIDE SEQUENCE</scope>
    <source>
        <strain evidence="15">MADBK_172401_WGS</strain>
        <tissue evidence="15">Digestive gland</tissue>
    </source>
</reference>
<dbReference type="Proteomes" id="UP000770661">
    <property type="component" value="Unassembled WGS sequence"/>
</dbReference>
<feature type="compositionally biased region" description="Basic residues" evidence="12">
    <location>
        <begin position="1568"/>
        <end position="1581"/>
    </location>
</feature>
<dbReference type="Gene3D" id="1.20.120.1750">
    <property type="match status" value="2"/>
</dbReference>
<feature type="repeat" description="ANK" evidence="10">
    <location>
        <begin position="45"/>
        <end position="78"/>
    </location>
</feature>
<dbReference type="SMART" id="SM00248">
    <property type="entry name" value="ANK"/>
    <property type="match status" value="3"/>
</dbReference>
<dbReference type="InterPro" id="IPR002110">
    <property type="entry name" value="Ankyrin_rpt"/>
</dbReference>
<dbReference type="GO" id="GO:0061630">
    <property type="term" value="F:ubiquitin protein ligase activity"/>
    <property type="evidence" value="ECO:0007669"/>
    <property type="project" value="UniProtKB-EC"/>
</dbReference>
<keyword evidence="7 11" id="KW-0863">Zinc-finger</keyword>
<dbReference type="Gene3D" id="3.30.40.10">
    <property type="entry name" value="Zinc/RING finger domain, C3HC4 (zinc finger)"/>
    <property type="match status" value="1"/>
</dbReference>
<proteinExistence type="inferred from homology"/>
<evidence type="ECO:0000259" key="14">
    <source>
        <dbReference type="PROSITE" id="PS51873"/>
    </source>
</evidence>
<keyword evidence="5" id="KW-0479">Metal-binding</keyword>
<dbReference type="InterPro" id="IPR044066">
    <property type="entry name" value="TRIAD_supradom"/>
</dbReference>
<dbReference type="CDD" id="cd20361">
    <property type="entry name" value="Rcat_RBR_ANKIB1"/>
    <property type="match status" value="1"/>
</dbReference>
<dbReference type="InterPro" id="IPR013083">
    <property type="entry name" value="Znf_RING/FYVE/PHD"/>
</dbReference>
<dbReference type="OrthoDB" id="69641at2759"/>
<evidence type="ECO:0000256" key="5">
    <source>
        <dbReference type="ARBA" id="ARBA00022723"/>
    </source>
</evidence>
<evidence type="ECO:0000256" key="8">
    <source>
        <dbReference type="ARBA" id="ARBA00022786"/>
    </source>
</evidence>
<evidence type="ECO:0000256" key="11">
    <source>
        <dbReference type="PROSITE-ProRule" id="PRU00175"/>
    </source>
</evidence>
<dbReference type="FunFam" id="3.30.40.10:FF:000019">
    <property type="entry name" value="RBR-type E3 ubiquitin transferase"/>
    <property type="match status" value="1"/>
</dbReference>
<keyword evidence="6" id="KW-0677">Repeat</keyword>
<dbReference type="InterPro" id="IPR002867">
    <property type="entry name" value="IBR_dom"/>
</dbReference>
<sequence length="1596" mass="176777">MGSASSKFKKYLQHGDEFAAMQVFQSSPELRSNLDPSASYGESHSHNTPLHYAARHGMKHLLRTFLSDLGGNPNKKNADDETAVHCVCRVGQAKSPSAEDRRAACIVMILQWRGPLLQDGEKERVQLNAQDKKGNTALHYSSASGLQKCVELLVAQGAGLFVENRDRLTPCDLAVRLAHHDVATYLESCMVFADSCDGINESELIGHDGEADGDNEVYSGLRAQDLQEAKDQLLVETADMLHIPLFTAEALLRDNEWSKALLLEKWMTNAVQCCEEAGIAPPASALQLVASSPPLLSPSPPCSVISPPLPPHIPAGLGEQDEGGREGKNLCEICYGEMRCWELQEHGGASCQHQFCATCWESYLSLKIQEGGAHHILCPAVRCNILVDVDFIEKMVSPEIARKYLQFDIQAFVDRNKTIKWCPLPGCGRAVKFPEAELETQPFYFPNTKPPPKTSHAVDCGNGHFFCWECLGEAHSPSGCEQWVEWQGKVAEVKPEELRISSGETEDAANFLWLVTNSKPCPNCKSPIQKNEGCNHMKCSKCKFDFCWVCLESWKKHSSATGGYFRCNRFDAQGKADEKLGVMLSEVSVVLVLVLLVVLVLLLPPPLLCYGHSCCCCCCCCRCLAANLNAMLSCNTYFKYTFRTTLVAIIRTFVLLCDGVEQATMRNHQMQELNRFIHYYTRFKNHQNSLKMEEPLLKSARDKMEVLATSLPSQEQQGQGRSWEVKVKGGRMGGREATEREREYDRDISFNVSCVLTASVEKGTRFVEEGVKELLKARRVLCGSYVYGYYLEDNGYNKTIFEYMQNELEEVTEKLSEMVARQYLVTPRRQIIATTLLARRRRHKFVRAVSRGLLPPETPPALRRARKRRLPGLVGMDPPDDQMENVEAMGRTLDPSQPWVKDSRGCHTNLAALLDWPDLDSDEEESSLNQALTLTLLGKCNRKSCPRPRARNPRTGTIHDYCSLHCAQRAKYLPEQVVPPLSTSLPLTTSSLPYPSPGDGEPSSSSSWEVCDSSMELLIALEMSRLQMIEDEARRRLSWLQEHSREQGWDGAGDARPHQGCIEVPVVPGTSVAGSSIFTYEVACGSRGQGGGGGGHSEASAWIRPELGEGAISFQPSSAEIAVDYFLKKLANKEISQRNLNVEKHWAENKKVEKDLLCFPNASTPGEMEDGLFLYGDLHENSRLLPPIDLRRDLRRSQSLGDLKSCEESLCLFDADHAHLDHPEETLRRQFAAAAAAARASMEDEGTESGGDVENTDPGGASEIIGDMDSPLMDLEVRGILSHLEECSGNVAGGEGSGGVAGQEPSFQLVVDEGTDKDESNSTEQSSSAPAANIKGLRIHISHSNKLEGQSSNEYESETGIPNSPTLYISGVSICRSPEPRSPKVHHREARSPSLTLPLCCTPEPRLRLEGRLDTSPLPIYSRSRSSSLVVPSSSNFSPRVCARASGTSLHLSSISLQATRATSPFLTGELRVTRSASETEKGRLVFQFPKSPTDGALSSVLHVEESNLSSDDFHEALFLGKSPKPVKKKRSKNDRKKGAKERSKGERREKKEARGRTKARTMEKRGKKEKIARKREKVKRSPPLYDAENTEALKW</sequence>
<keyword evidence="9" id="KW-0862">Zinc</keyword>
<feature type="domain" description="RING-type" evidence="14">
    <location>
        <begin position="327"/>
        <end position="571"/>
    </location>
</feature>
<dbReference type="PROSITE" id="PS50088">
    <property type="entry name" value="ANK_REPEAT"/>
    <property type="match status" value="2"/>
</dbReference>
<dbReference type="Pfam" id="PF12796">
    <property type="entry name" value="Ank_2"/>
    <property type="match status" value="1"/>
</dbReference>
<comment type="catalytic activity">
    <reaction evidence="1">
        <text>[E2 ubiquitin-conjugating enzyme]-S-ubiquitinyl-L-cysteine + [acceptor protein]-L-lysine = [E2 ubiquitin-conjugating enzyme]-L-cysteine + [acceptor protein]-N(6)-ubiquitinyl-L-lysine.</text>
        <dbReference type="EC" id="2.3.2.31"/>
    </reaction>
</comment>
<feature type="region of interest" description="Disordered" evidence="12">
    <location>
        <begin position="1520"/>
        <end position="1596"/>
    </location>
</feature>
<keyword evidence="8" id="KW-0833">Ubl conjugation pathway</keyword>
<dbReference type="CDD" id="cd20346">
    <property type="entry name" value="BRcat_RBR_ANKIB1"/>
    <property type="match status" value="1"/>
</dbReference>
<dbReference type="InterPro" id="IPR047564">
    <property type="entry name" value="Rcat_RBR_ANKIB1"/>
</dbReference>
<comment type="similarity">
    <text evidence="2">Belongs to the RBR family. Ariadne subfamily.</text>
</comment>
<dbReference type="Pfam" id="PF00023">
    <property type="entry name" value="Ank"/>
    <property type="match status" value="1"/>
</dbReference>
<dbReference type="Pfam" id="PF22191">
    <property type="entry name" value="IBR_1"/>
    <property type="match status" value="1"/>
</dbReference>
<dbReference type="PROSITE" id="PS51873">
    <property type="entry name" value="TRIAD"/>
    <property type="match status" value="1"/>
</dbReference>
<evidence type="ECO:0000256" key="1">
    <source>
        <dbReference type="ARBA" id="ARBA00001798"/>
    </source>
</evidence>
<keyword evidence="16" id="KW-1185">Reference proteome</keyword>
<protein>
    <recommendedName>
        <fullName evidence="3">RBR-type E3 ubiquitin transferase</fullName>
        <ecNumber evidence="3">2.3.2.31</ecNumber>
    </recommendedName>
</protein>
<evidence type="ECO:0000259" key="13">
    <source>
        <dbReference type="PROSITE" id="PS50089"/>
    </source>
</evidence>
<feature type="repeat" description="ANK" evidence="10">
    <location>
        <begin position="133"/>
        <end position="165"/>
    </location>
</feature>
<dbReference type="PROSITE" id="PS50297">
    <property type="entry name" value="ANK_REP_REGION"/>
    <property type="match status" value="1"/>
</dbReference>
<dbReference type="SUPFAM" id="SSF48403">
    <property type="entry name" value="Ankyrin repeat"/>
    <property type="match status" value="1"/>
</dbReference>
<evidence type="ECO:0000256" key="9">
    <source>
        <dbReference type="ARBA" id="ARBA00022833"/>
    </source>
</evidence>
<evidence type="ECO:0000256" key="2">
    <source>
        <dbReference type="ARBA" id="ARBA00005884"/>
    </source>
</evidence>
<evidence type="ECO:0000256" key="12">
    <source>
        <dbReference type="SAM" id="MobiDB-lite"/>
    </source>
</evidence>
<dbReference type="GO" id="GO:0008270">
    <property type="term" value="F:zinc ion binding"/>
    <property type="evidence" value="ECO:0007669"/>
    <property type="project" value="UniProtKB-KW"/>
</dbReference>
<dbReference type="EC" id="2.3.2.31" evidence="3"/>
<dbReference type="SMART" id="SM00647">
    <property type="entry name" value="IBR"/>
    <property type="match status" value="2"/>
</dbReference>
<dbReference type="PROSITE" id="PS50089">
    <property type="entry name" value="ZF_RING_2"/>
    <property type="match status" value="1"/>
</dbReference>
<gene>
    <name evidence="15" type="primary">ankib1</name>
    <name evidence="15" type="ORF">GWK47_030836</name>
</gene>
<dbReference type="InterPro" id="IPR001841">
    <property type="entry name" value="Znf_RING"/>
</dbReference>